<keyword evidence="1" id="KW-0413">Isomerase</keyword>
<evidence type="ECO:0000313" key="2">
    <source>
        <dbReference type="Proteomes" id="UP000827976"/>
    </source>
</evidence>
<dbReference type="EC" id="5.6.2.1" evidence="1"/>
<proteinExistence type="predicted"/>
<accession>A0ACB7VRV0</accession>
<dbReference type="EMBL" id="CM037017">
    <property type="protein sequence ID" value="KAH7677322.1"/>
    <property type="molecule type" value="Genomic_DNA"/>
</dbReference>
<name>A0ACB7VRV0_DIOAL</name>
<reference evidence="2" key="1">
    <citation type="journal article" date="2022" name="Nat. Commun.">
        <title>Chromosome evolution and the genetic basis of agronomically important traits in greater yam.</title>
        <authorList>
            <person name="Bredeson J.V."/>
            <person name="Lyons J.B."/>
            <person name="Oniyinde I.O."/>
            <person name="Okereke N.R."/>
            <person name="Kolade O."/>
            <person name="Nnabue I."/>
            <person name="Nwadili C.O."/>
            <person name="Hribova E."/>
            <person name="Parker M."/>
            <person name="Nwogha J."/>
            <person name="Shu S."/>
            <person name="Carlson J."/>
            <person name="Kariba R."/>
            <person name="Muthemba S."/>
            <person name="Knop K."/>
            <person name="Barton G.J."/>
            <person name="Sherwood A.V."/>
            <person name="Lopez-Montes A."/>
            <person name="Asiedu R."/>
            <person name="Jamnadass R."/>
            <person name="Muchugi A."/>
            <person name="Goodstein D."/>
            <person name="Egesi C.N."/>
            <person name="Featherston J."/>
            <person name="Asfaw A."/>
            <person name="Simpson G.G."/>
            <person name="Dolezel J."/>
            <person name="Hendre P.S."/>
            <person name="Van Deynze A."/>
            <person name="Kumar P.L."/>
            <person name="Obidiegwu J.E."/>
            <person name="Bhattacharjee R."/>
            <person name="Rokhsar D.S."/>
        </authorList>
    </citation>
    <scope>NUCLEOTIDE SEQUENCE [LARGE SCALE GENOMIC DNA]</scope>
    <source>
        <strain evidence="2">cv. TDa95/00328</strain>
    </source>
</reference>
<gene>
    <name evidence="1" type="ORF">IHE45_07G075900</name>
</gene>
<sequence length="432" mass="50648">MSDDPDPEESMDKRNEASIRCLQFNSHHCGSEGSGIAIKQDHELKEEMNVYPSHMESNNSFHRISYTPLNHAYVRPCYHQEFWTMPNTYSDIHKAPQNQMGTFENNFYQMNRDYFFPVENRFQYVPLKMFTQGYQRDLQFQEFEYFVVIDFEATCDKEKKPSPQEIIEFPSVIVNSVTGHLEDFFQIYVRPAYHQHLTDFCKELTGIQQIQVDKGVPLNVALGLHDRWLEGNGIKHKRFAVVTWGDWDCRTMLESECRFKRIPKPPYFNRWINLKVPFQDMFGRVRCNLKEAVQLAGLSWEGRPHCGLDDARNTARLLALLMHRGFRFSITNELPFHPTDCPFTTHQPFNNHPIDPTPQPQRLKEAPRPMTQFHPFINPISREMFNYCHCGVMSSKSFIRKPGPSQGRCFFGCGNWTASRRAVCNYFAWASP</sequence>
<comment type="caution">
    <text evidence="1">The sequence shown here is derived from an EMBL/GenBank/DDBJ whole genome shotgun (WGS) entry which is preliminary data.</text>
</comment>
<evidence type="ECO:0000313" key="1">
    <source>
        <dbReference type="EMBL" id="KAH7677322.1"/>
    </source>
</evidence>
<protein>
    <submittedName>
        <fullName evidence="1">ERI1 exoribonuclease 2 protein</fullName>
        <ecNumber evidence="1">5.6.2.1</ecNumber>
    </submittedName>
</protein>
<organism evidence="1 2">
    <name type="scientific">Dioscorea alata</name>
    <name type="common">Purple yam</name>
    <dbReference type="NCBI Taxonomy" id="55571"/>
    <lineage>
        <taxon>Eukaryota</taxon>
        <taxon>Viridiplantae</taxon>
        <taxon>Streptophyta</taxon>
        <taxon>Embryophyta</taxon>
        <taxon>Tracheophyta</taxon>
        <taxon>Spermatophyta</taxon>
        <taxon>Magnoliopsida</taxon>
        <taxon>Liliopsida</taxon>
        <taxon>Dioscoreales</taxon>
        <taxon>Dioscoreaceae</taxon>
        <taxon>Dioscorea</taxon>
    </lineage>
</organism>
<keyword evidence="2" id="KW-1185">Reference proteome</keyword>
<dbReference type="Proteomes" id="UP000827976">
    <property type="component" value="Chromosome 7"/>
</dbReference>